<gene>
    <name evidence="3" type="ORF">URODEC1_LOCUS3305</name>
</gene>
<evidence type="ECO:0000256" key="2">
    <source>
        <dbReference type="SAM" id="MobiDB-lite"/>
    </source>
</evidence>
<reference evidence="4" key="1">
    <citation type="submission" date="2024-06" db="EMBL/GenBank/DDBJ databases">
        <authorList>
            <person name="Ryan C."/>
        </authorList>
    </citation>
    <scope>NUCLEOTIDE SEQUENCE [LARGE SCALE GENOMIC DNA]</scope>
</reference>
<proteinExistence type="predicted"/>
<dbReference type="PROSITE" id="PS50005">
    <property type="entry name" value="TPR"/>
    <property type="match status" value="3"/>
</dbReference>
<dbReference type="Proteomes" id="UP001497457">
    <property type="component" value="Chromosome 1b"/>
</dbReference>
<dbReference type="SMART" id="SM00028">
    <property type="entry name" value="TPR"/>
    <property type="match status" value="10"/>
</dbReference>
<accession>A0ABC8VGU0</accession>
<protein>
    <recommendedName>
        <fullName evidence="5">Kinesin light chain</fullName>
    </recommendedName>
</protein>
<feature type="region of interest" description="Disordered" evidence="2">
    <location>
        <begin position="1"/>
        <end position="67"/>
    </location>
</feature>
<organism evidence="3 4">
    <name type="scientific">Urochloa decumbens</name>
    <dbReference type="NCBI Taxonomy" id="240449"/>
    <lineage>
        <taxon>Eukaryota</taxon>
        <taxon>Viridiplantae</taxon>
        <taxon>Streptophyta</taxon>
        <taxon>Embryophyta</taxon>
        <taxon>Tracheophyta</taxon>
        <taxon>Spermatophyta</taxon>
        <taxon>Magnoliopsida</taxon>
        <taxon>Liliopsida</taxon>
        <taxon>Poales</taxon>
        <taxon>Poaceae</taxon>
        <taxon>PACMAD clade</taxon>
        <taxon>Panicoideae</taxon>
        <taxon>Panicodae</taxon>
        <taxon>Paniceae</taxon>
        <taxon>Melinidinae</taxon>
        <taxon>Urochloa</taxon>
    </lineage>
</organism>
<dbReference type="PANTHER" id="PTHR46284">
    <property type="entry name" value="PROTEIN KINESIN LIGHT CHAIN-RELATED 3"/>
    <property type="match status" value="1"/>
</dbReference>
<feature type="repeat" description="TPR" evidence="1">
    <location>
        <begin position="511"/>
        <end position="544"/>
    </location>
</feature>
<reference evidence="3 4" key="2">
    <citation type="submission" date="2024-10" db="EMBL/GenBank/DDBJ databases">
        <authorList>
            <person name="Ryan C."/>
        </authorList>
    </citation>
    <scope>NUCLEOTIDE SEQUENCE [LARGE SCALE GENOMIC DNA]</scope>
</reference>
<dbReference type="EMBL" id="OZ075111">
    <property type="protein sequence ID" value="CAL4890530.1"/>
    <property type="molecule type" value="Genomic_DNA"/>
</dbReference>
<dbReference type="InterPro" id="IPR011990">
    <property type="entry name" value="TPR-like_helical_dom_sf"/>
</dbReference>
<dbReference type="Gene3D" id="1.25.40.10">
    <property type="entry name" value="Tetratricopeptide repeat domain"/>
    <property type="match status" value="3"/>
</dbReference>
<dbReference type="FunFam" id="1.25.40.10:FF:001025">
    <property type="entry name" value="Protein KINESIN LIGHT CHAIN-RELATED 2"/>
    <property type="match status" value="1"/>
</dbReference>
<feature type="repeat" description="TPR" evidence="1">
    <location>
        <begin position="301"/>
        <end position="334"/>
    </location>
</feature>
<feature type="repeat" description="TPR" evidence="1">
    <location>
        <begin position="386"/>
        <end position="419"/>
    </location>
</feature>
<dbReference type="Pfam" id="PF13424">
    <property type="entry name" value="TPR_12"/>
    <property type="match status" value="4"/>
</dbReference>
<dbReference type="AlphaFoldDB" id="A0ABC8VGU0"/>
<dbReference type="SUPFAM" id="SSF48452">
    <property type="entry name" value="TPR-like"/>
    <property type="match status" value="3"/>
</dbReference>
<keyword evidence="1" id="KW-0802">TPR repeat</keyword>
<feature type="region of interest" description="Disordered" evidence="2">
    <location>
        <begin position="143"/>
        <end position="170"/>
    </location>
</feature>
<evidence type="ECO:0000313" key="4">
    <source>
        <dbReference type="Proteomes" id="UP001497457"/>
    </source>
</evidence>
<name>A0ABC8VGU0_9POAL</name>
<feature type="compositionally biased region" description="Low complexity" evidence="2">
    <location>
        <begin position="35"/>
        <end position="50"/>
    </location>
</feature>
<dbReference type="PANTHER" id="PTHR46284:SF9">
    <property type="entry name" value="OS02G0109800 PROTEIN"/>
    <property type="match status" value="1"/>
</dbReference>
<sequence>MPGLAANDNSPPAAAPPPRRLSSPLPRRAPPSPSPSTSSRAKPRKPASAAAPPPEADESLDNPDLGPFLLKQARDAMVSGEGGGAARALEFAERAARALERRGEGAELELAMSLHVAAAIHCGLGRHADAIPVLERAVAVVTPPAPEPPAEGEAADDQQEQQPEADPRGEEWSLAAFSGWMQLGDTHAMLGRMDESIACYGKGLEIQMAALGERDPRVAETCRYLAEAHVQALQFDEAEKLCRKALEIHREHSAPASLEEASDRRLMALILDAKGDYDGALEHLVLASMTMVANGRDIEVATIDVAIGNTYLALARFDEAVFSYQKALTVLKSARGDDHPTVASVYVRLADLYHRTGRLRESKSYCENALRVYAKPAPGAAPDEIAGGLMEIAAIYEALGDLDEALKLLQRALKLLEDSPGQWSTVAGIEAQMGVLYYMIGRYADSRNSFESAVAKLRASGERKSAFFGVLLNQMGLACVQLFKIDEAAQLFEEARAVLEQECGASHPDTLGVYSNLAAIYDAMGRVEDAIEILEHVLKVREEKLGTANPDVEDEKKRLAELLKEAGRSRNRKQKSLENLFGTNAARAKKEGGRRWSNFGFRS</sequence>
<keyword evidence="4" id="KW-1185">Reference proteome</keyword>
<evidence type="ECO:0000256" key="1">
    <source>
        <dbReference type="PROSITE-ProRule" id="PRU00339"/>
    </source>
</evidence>
<dbReference type="InterPro" id="IPR019734">
    <property type="entry name" value="TPR_rpt"/>
</dbReference>
<feature type="region of interest" description="Disordered" evidence="2">
    <location>
        <begin position="565"/>
        <end position="584"/>
    </location>
</feature>
<evidence type="ECO:0000313" key="3">
    <source>
        <dbReference type="EMBL" id="CAL4890530.1"/>
    </source>
</evidence>
<evidence type="ECO:0008006" key="5">
    <source>
        <dbReference type="Google" id="ProtNLM"/>
    </source>
</evidence>